<feature type="domain" description="S-adenosylmethionine synthetase C-terminal" evidence="8">
    <location>
        <begin position="45"/>
        <end position="137"/>
    </location>
</feature>
<dbReference type="AlphaFoldDB" id="A0AAE3VMJ5"/>
<dbReference type="GO" id="GO:0006730">
    <property type="term" value="P:one-carbon metabolic process"/>
    <property type="evidence" value="ECO:0007669"/>
    <property type="project" value="UniProtKB-KW"/>
</dbReference>
<keyword evidence="1" id="KW-0554">One-carbon metabolism</keyword>
<dbReference type="GO" id="GO:0005524">
    <property type="term" value="F:ATP binding"/>
    <property type="evidence" value="ECO:0007669"/>
    <property type="project" value="UniProtKB-KW"/>
</dbReference>
<accession>A0AAE3VMJ5</accession>
<dbReference type="PANTHER" id="PTHR11964">
    <property type="entry name" value="S-ADENOSYLMETHIONINE SYNTHETASE"/>
    <property type="match status" value="1"/>
</dbReference>
<dbReference type="GO" id="GO:0046872">
    <property type="term" value="F:metal ion binding"/>
    <property type="evidence" value="ECO:0007669"/>
    <property type="project" value="UniProtKB-KW"/>
</dbReference>
<evidence type="ECO:0000313" key="10">
    <source>
        <dbReference type="Proteomes" id="UP001229244"/>
    </source>
</evidence>
<evidence type="ECO:0000256" key="1">
    <source>
        <dbReference type="ARBA" id="ARBA00022563"/>
    </source>
</evidence>
<dbReference type="InterPro" id="IPR022630">
    <property type="entry name" value="S-AdoMet_synt_C"/>
</dbReference>
<evidence type="ECO:0000313" key="9">
    <source>
        <dbReference type="EMBL" id="MDQ0314791.1"/>
    </source>
</evidence>
<reference evidence="9" key="1">
    <citation type="submission" date="2023-07" db="EMBL/GenBank/DDBJ databases">
        <title>Genomic Encyclopedia of Type Strains, Phase IV (KMG-IV): sequencing the most valuable type-strain genomes for metagenomic binning, comparative biology and taxonomic classification.</title>
        <authorList>
            <person name="Goeker M."/>
        </authorList>
    </citation>
    <scope>NUCLEOTIDE SEQUENCE</scope>
    <source>
        <strain evidence="9">DSM 21202</strain>
    </source>
</reference>
<keyword evidence="2" id="KW-0808">Transferase</keyword>
<evidence type="ECO:0000256" key="4">
    <source>
        <dbReference type="ARBA" id="ARBA00022741"/>
    </source>
</evidence>
<dbReference type="Proteomes" id="UP001229244">
    <property type="component" value="Unassembled WGS sequence"/>
</dbReference>
<dbReference type="SUPFAM" id="SSF55973">
    <property type="entry name" value="S-adenosylmethionine synthetase"/>
    <property type="match status" value="1"/>
</dbReference>
<dbReference type="GO" id="GO:0004478">
    <property type="term" value="F:methionine adenosyltransferase activity"/>
    <property type="evidence" value="ECO:0007669"/>
    <property type="project" value="InterPro"/>
</dbReference>
<keyword evidence="5" id="KW-0067">ATP-binding</keyword>
<dbReference type="EMBL" id="JAUSUL010000001">
    <property type="protein sequence ID" value="MDQ0314791.1"/>
    <property type="molecule type" value="Genomic_DNA"/>
</dbReference>
<dbReference type="InterPro" id="IPR002133">
    <property type="entry name" value="S-AdoMet_synthetase"/>
</dbReference>
<organism evidence="9 10">
    <name type="scientific">Amorphus orientalis</name>
    <dbReference type="NCBI Taxonomy" id="649198"/>
    <lineage>
        <taxon>Bacteria</taxon>
        <taxon>Pseudomonadati</taxon>
        <taxon>Pseudomonadota</taxon>
        <taxon>Alphaproteobacteria</taxon>
        <taxon>Hyphomicrobiales</taxon>
        <taxon>Amorphaceae</taxon>
        <taxon>Amorphus</taxon>
    </lineage>
</organism>
<dbReference type="Gene3D" id="3.30.300.10">
    <property type="match status" value="1"/>
</dbReference>
<keyword evidence="3" id="KW-0479">Metal-binding</keyword>
<name>A0AAE3VMJ5_9HYPH</name>
<sequence length="178" mass="19181">MVQHSDVLEIKSGFGATISVVSDAALERVGEPDLLPDPAGETSGRSAADVARYLAMNVVAAGFAQRCTVQLHYALGVTAPTSVRVDFHGSGNIDEARIAEALRQVMDLPPDGVREHLRFNRSVSVRTIARGHFDRSEAGRDVFAWDEGDLVDALKCRLHSGKVMSGLLRSGGDRETPR</sequence>
<keyword evidence="7" id="KW-0630">Potassium</keyword>
<evidence type="ECO:0000256" key="3">
    <source>
        <dbReference type="ARBA" id="ARBA00022723"/>
    </source>
</evidence>
<protein>
    <recommendedName>
        <fullName evidence="8">S-adenosylmethionine synthetase C-terminal domain-containing protein</fullName>
    </recommendedName>
</protein>
<keyword evidence="4" id="KW-0547">Nucleotide-binding</keyword>
<keyword evidence="10" id="KW-1185">Reference proteome</keyword>
<dbReference type="Pfam" id="PF02773">
    <property type="entry name" value="S-AdoMet_synt_C"/>
    <property type="match status" value="1"/>
</dbReference>
<comment type="caution">
    <text evidence="9">The sequence shown here is derived from an EMBL/GenBank/DDBJ whole genome shotgun (WGS) entry which is preliminary data.</text>
</comment>
<evidence type="ECO:0000256" key="5">
    <source>
        <dbReference type="ARBA" id="ARBA00022840"/>
    </source>
</evidence>
<dbReference type="GO" id="GO:0006556">
    <property type="term" value="P:S-adenosylmethionine biosynthetic process"/>
    <property type="evidence" value="ECO:0007669"/>
    <property type="project" value="InterPro"/>
</dbReference>
<dbReference type="RefSeq" id="WP_306884578.1">
    <property type="nucleotide sequence ID" value="NZ_JAUSUL010000001.1"/>
</dbReference>
<proteinExistence type="predicted"/>
<keyword evidence="6" id="KW-0460">Magnesium</keyword>
<gene>
    <name evidence="9" type="ORF">J2S73_001228</name>
</gene>
<evidence type="ECO:0000256" key="2">
    <source>
        <dbReference type="ARBA" id="ARBA00022679"/>
    </source>
</evidence>
<dbReference type="InterPro" id="IPR022636">
    <property type="entry name" value="S-AdoMet_synthetase_sfam"/>
</dbReference>
<evidence type="ECO:0000259" key="8">
    <source>
        <dbReference type="Pfam" id="PF02773"/>
    </source>
</evidence>
<evidence type="ECO:0000256" key="7">
    <source>
        <dbReference type="ARBA" id="ARBA00022958"/>
    </source>
</evidence>
<evidence type="ECO:0000256" key="6">
    <source>
        <dbReference type="ARBA" id="ARBA00022842"/>
    </source>
</evidence>